<dbReference type="EMBL" id="CAMAPF010001119">
    <property type="protein sequence ID" value="CAH9146958.1"/>
    <property type="molecule type" value="Genomic_DNA"/>
</dbReference>
<feature type="compositionally biased region" description="Basic and acidic residues" evidence="6">
    <location>
        <begin position="544"/>
        <end position="554"/>
    </location>
</feature>
<keyword evidence="2" id="KW-0805">Transcription regulation</keyword>
<evidence type="ECO:0000313" key="8">
    <source>
        <dbReference type="EMBL" id="CAH9146958.1"/>
    </source>
</evidence>
<dbReference type="InterPro" id="IPR003340">
    <property type="entry name" value="B3_DNA-bd"/>
</dbReference>
<feature type="compositionally biased region" description="Basic and acidic residues" evidence="6">
    <location>
        <begin position="481"/>
        <end position="500"/>
    </location>
</feature>
<keyword evidence="3" id="KW-0238">DNA-binding</keyword>
<evidence type="ECO:0000256" key="1">
    <source>
        <dbReference type="ARBA" id="ARBA00004123"/>
    </source>
</evidence>
<feature type="region of interest" description="Disordered" evidence="6">
    <location>
        <begin position="481"/>
        <end position="507"/>
    </location>
</feature>
<organism evidence="8 9">
    <name type="scientific">Cuscuta epithymum</name>
    <dbReference type="NCBI Taxonomy" id="186058"/>
    <lineage>
        <taxon>Eukaryota</taxon>
        <taxon>Viridiplantae</taxon>
        <taxon>Streptophyta</taxon>
        <taxon>Embryophyta</taxon>
        <taxon>Tracheophyta</taxon>
        <taxon>Spermatophyta</taxon>
        <taxon>Magnoliopsida</taxon>
        <taxon>eudicotyledons</taxon>
        <taxon>Gunneridae</taxon>
        <taxon>Pentapetalae</taxon>
        <taxon>asterids</taxon>
        <taxon>lamiids</taxon>
        <taxon>Solanales</taxon>
        <taxon>Convolvulaceae</taxon>
        <taxon>Cuscuteae</taxon>
        <taxon>Cuscuta</taxon>
        <taxon>Cuscuta subgen. Cuscuta</taxon>
    </lineage>
</organism>
<protein>
    <recommendedName>
        <fullName evidence="7">TF-B3 domain-containing protein</fullName>
    </recommendedName>
</protein>
<dbReference type="GO" id="GO:0005634">
    <property type="term" value="C:nucleus"/>
    <property type="evidence" value="ECO:0007669"/>
    <property type="project" value="UniProtKB-SubCell"/>
</dbReference>
<dbReference type="Pfam" id="PF09331">
    <property type="entry name" value="DUF1985"/>
    <property type="match status" value="1"/>
</dbReference>
<evidence type="ECO:0000313" key="9">
    <source>
        <dbReference type="Proteomes" id="UP001152523"/>
    </source>
</evidence>
<dbReference type="AlphaFoldDB" id="A0AAV0GH12"/>
<dbReference type="Pfam" id="PF02362">
    <property type="entry name" value="B3"/>
    <property type="match status" value="1"/>
</dbReference>
<accession>A0AAV0GH12</accession>
<gene>
    <name evidence="8" type="ORF">CEPIT_LOCUS43370</name>
</gene>
<reference evidence="8" key="1">
    <citation type="submission" date="2022-07" db="EMBL/GenBank/DDBJ databases">
        <authorList>
            <person name="Macas J."/>
            <person name="Novak P."/>
            <person name="Neumann P."/>
        </authorList>
    </citation>
    <scope>NUCLEOTIDE SEQUENCE</scope>
</reference>
<feature type="region of interest" description="Disordered" evidence="6">
    <location>
        <begin position="536"/>
        <end position="555"/>
    </location>
</feature>
<keyword evidence="9" id="KW-1185">Reference proteome</keyword>
<keyword evidence="4" id="KW-0804">Transcription</keyword>
<dbReference type="CDD" id="cd10017">
    <property type="entry name" value="B3_DNA"/>
    <property type="match status" value="1"/>
</dbReference>
<evidence type="ECO:0000256" key="2">
    <source>
        <dbReference type="ARBA" id="ARBA00023015"/>
    </source>
</evidence>
<dbReference type="InterPro" id="IPR015300">
    <property type="entry name" value="DNA-bd_pseudobarrel_sf"/>
</dbReference>
<dbReference type="InterPro" id="IPR015410">
    <property type="entry name" value="DUF1985"/>
</dbReference>
<comment type="subcellular location">
    <subcellularLocation>
        <location evidence="1">Nucleus</location>
    </subcellularLocation>
</comment>
<dbReference type="Gene3D" id="2.40.330.10">
    <property type="entry name" value="DNA-binding pseudobarrel domain"/>
    <property type="match status" value="1"/>
</dbReference>
<dbReference type="PANTHER" id="PTHR48449:SF1">
    <property type="entry name" value="DUF1985 DOMAIN-CONTAINING PROTEIN"/>
    <property type="match status" value="1"/>
</dbReference>
<comment type="caution">
    <text evidence="8">The sequence shown here is derived from an EMBL/GenBank/DDBJ whole genome shotgun (WGS) entry which is preliminary data.</text>
</comment>
<feature type="domain" description="TF-B3" evidence="7">
    <location>
        <begin position="5"/>
        <end position="103"/>
    </location>
</feature>
<keyword evidence="5" id="KW-0539">Nucleus</keyword>
<name>A0AAV0GH12_9ASTE</name>
<dbReference type="Proteomes" id="UP001152523">
    <property type="component" value="Unassembled WGS sequence"/>
</dbReference>
<evidence type="ECO:0000256" key="4">
    <source>
        <dbReference type="ARBA" id="ARBA00023163"/>
    </source>
</evidence>
<evidence type="ECO:0000256" key="6">
    <source>
        <dbReference type="SAM" id="MobiDB-lite"/>
    </source>
</evidence>
<proteinExistence type="predicted"/>
<dbReference type="SMART" id="SM01019">
    <property type="entry name" value="B3"/>
    <property type="match status" value="1"/>
</dbReference>
<sequence>MQKQNPSFFKILVGDFASALRLPPLFVEVFGGKLPPTLSLEVNAAAAPEKKWAVKLEKSGEHSLFGEGWGAFVKDNDLAAGDFAVFWLMDNYSTFQVRLYDYTCCEKQLSSSRFSPAGVRSTNVDRNVREKRGEEMDESTKSVALPPRDKNVAITRTCDSGLLQKLEKLRVNCYCNLSEVAKRIKVQLNQQEIEQFRDTVFGWILDIEHMPRISGQLSIAFVANYIEEFNGTTEKTIIRFHIGNSVIGFTKDDLAIVTGLNIGREFPNILDVPGGDLCRRYFGSKKIILRQDIIQAMEEYNSEYPRTQKEDGIKLALLYVLAHGFLGNQYSHRLPGKYINLVENLDTFNSYPWGEDVWDDLVTNMKNNAQALKICTGKRVAFPGCMHAIQIWAFETFPSLASAGLCNKIEGKEDQIPRTLRWSFFKKPSIEKFCELIFHNIEFEWIRMVPSAEEIKCIEGLRGREGNEAFQDLRIDLDRAQAKQKKKNAEKQKGKKKETESVLDGRCNRKSARNKKCASEKNKGDCSKRVLRKKGENADDIEDSSSHESEDAARPGKNIVIKTLAKHSKDTAKILGEVKEIQKMQNKQDAVLKKILSLVKEISNKKRRKRIALKRKSKEEK</sequence>
<dbReference type="SUPFAM" id="SSF101936">
    <property type="entry name" value="DNA-binding pseudobarrel domain"/>
    <property type="match status" value="1"/>
</dbReference>
<dbReference type="PANTHER" id="PTHR48449">
    <property type="entry name" value="DUF1985 DOMAIN-CONTAINING PROTEIN"/>
    <property type="match status" value="1"/>
</dbReference>
<dbReference type="PROSITE" id="PS50863">
    <property type="entry name" value="B3"/>
    <property type="match status" value="1"/>
</dbReference>
<evidence type="ECO:0000256" key="5">
    <source>
        <dbReference type="ARBA" id="ARBA00023242"/>
    </source>
</evidence>
<evidence type="ECO:0000259" key="7">
    <source>
        <dbReference type="PROSITE" id="PS50863"/>
    </source>
</evidence>
<evidence type="ECO:0000256" key="3">
    <source>
        <dbReference type="ARBA" id="ARBA00023125"/>
    </source>
</evidence>
<dbReference type="GO" id="GO:0003677">
    <property type="term" value="F:DNA binding"/>
    <property type="evidence" value="ECO:0007669"/>
    <property type="project" value="UniProtKB-KW"/>
</dbReference>